<dbReference type="STRING" id="29655.A0A0K9NY08"/>
<evidence type="ECO:0000313" key="4">
    <source>
        <dbReference type="EMBL" id="KMZ61614.1"/>
    </source>
</evidence>
<keyword evidence="5" id="KW-1185">Reference proteome</keyword>
<dbReference type="GO" id="GO:0001671">
    <property type="term" value="F:ATPase activator activity"/>
    <property type="evidence" value="ECO:0000318"/>
    <property type="project" value="GO_Central"/>
</dbReference>
<comment type="similarity">
    <text evidence="1">Belongs to the AHA1 family.</text>
</comment>
<evidence type="ECO:0000256" key="2">
    <source>
        <dbReference type="SAM" id="MobiDB-lite"/>
    </source>
</evidence>
<dbReference type="Pfam" id="PF09229">
    <property type="entry name" value="Aha1_N"/>
    <property type="match status" value="1"/>
</dbReference>
<evidence type="ECO:0000313" key="5">
    <source>
        <dbReference type="Proteomes" id="UP000036987"/>
    </source>
</evidence>
<dbReference type="PANTHER" id="PTHR13009:SF22">
    <property type="entry name" value="LD43819P"/>
    <property type="match status" value="1"/>
</dbReference>
<dbReference type="OrthoDB" id="567237at2759"/>
<dbReference type="InterPro" id="IPR015310">
    <property type="entry name" value="AHSA1-like_N"/>
</dbReference>
<dbReference type="PANTHER" id="PTHR13009">
    <property type="entry name" value="HEAT SHOCK PROTEIN 90 HSP90 CO-CHAPERONE AHA-1"/>
    <property type="match status" value="1"/>
</dbReference>
<dbReference type="GO" id="GO:0006457">
    <property type="term" value="P:protein folding"/>
    <property type="evidence" value="ECO:0000318"/>
    <property type="project" value="GO_Central"/>
</dbReference>
<reference evidence="5" key="1">
    <citation type="journal article" date="2016" name="Nature">
        <title>The genome of the seagrass Zostera marina reveals angiosperm adaptation to the sea.</title>
        <authorList>
            <person name="Olsen J.L."/>
            <person name="Rouze P."/>
            <person name="Verhelst B."/>
            <person name="Lin Y.-C."/>
            <person name="Bayer T."/>
            <person name="Collen J."/>
            <person name="Dattolo E."/>
            <person name="De Paoli E."/>
            <person name="Dittami S."/>
            <person name="Maumus F."/>
            <person name="Michel G."/>
            <person name="Kersting A."/>
            <person name="Lauritano C."/>
            <person name="Lohaus R."/>
            <person name="Toepel M."/>
            <person name="Tonon T."/>
            <person name="Vanneste K."/>
            <person name="Amirebrahimi M."/>
            <person name="Brakel J."/>
            <person name="Bostroem C."/>
            <person name="Chovatia M."/>
            <person name="Grimwood J."/>
            <person name="Jenkins J.W."/>
            <person name="Jueterbock A."/>
            <person name="Mraz A."/>
            <person name="Stam W.T."/>
            <person name="Tice H."/>
            <person name="Bornberg-Bauer E."/>
            <person name="Green P.J."/>
            <person name="Pearson G.A."/>
            <person name="Procaccini G."/>
            <person name="Duarte C.M."/>
            <person name="Schmutz J."/>
            <person name="Reusch T.B.H."/>
            <person name="Van de Peer Y."/>
        </authorList>
    </citation>
    <scope>NUCLEOTIDE SEQUENCE [LARGE SCALE GENOMIC DNA]</scope>
    <source>
        <strain evidence="5">cv. Finnish</strain>
    </source>
</reference>
<dbReference type="SUPFAM" id="SSF103111">
    <property type="entry name" value="Activator of Hsp90 ATPase, Aha1"/>
    <property type="match status" value="1"/>
</dbReference>
<feature type="region of interest" description="Disordered" evidence="2">
    <location>
        <begin position="1"/>
        <end position="59"/>
    </location>
</feature>
<dbReference type="EMBL" id="LFYR01001452">
    <property type="protein sequence ID" value="KMZ61614.1"/>
    <property type="molecule type" value="Genomic_DNA"/>
</dbReference>
<dbReference type="SMART" id="SM01000">
    <property type="entry name" value="Aha1_N"/>
    <property type="match status" value="1"/>
</dbReference>
<dbReference type="OMA" id="KSLTKWA"/>
<evidence type="ECO:0000259" key="3">
    <source>
        <dbReference type="SMART" id="SM01000"/>
    </source>
</evidence>
<gene>
    <name evidence="4" type="ORF">ZOSMA_50G00280</name>
</gene>
<sequence>MERDGIAKHESSDSSTNYRYWVRESGEGAAPPPVPKKLSADDVSKQQASQTNPSLGSVWNKAGTWEEKNLNAWASSRIKELLTSLGRIEFSNGKADIYEVSRCTGDAFLVTVRNKKRFSYTYELTIRFKGEWMVQEEMKNIKGHICVHEFMFGELDELQMDVNLSEAKDLPGNVKSGIIKDMKSILPAICDKLLRFEDELKNM</sequence>
<dbReference type="AlphaFoldDB" id="A0A0K9NY08"/>
<feature type="compositionally biased region" description="Polar residues" evidence="2">
    <location>
        <begin position="45"/>
        <end position="57"/>
    </location>
</feature>
<dbReference type="Proteomes" id="UP000036987">
    <property type="component" value="Unassembled WGS sequence"/>
</dbReference>
<protein>
    <recommendedName>
        <fullName evidence="3">Activator of Hsp90 ATPase AHSA1-like N-terminal domain-containing protein</fullName>
    </recommendedName>
</protein>
<dbReference type="GO" id="GO:0005829">
    <property type="term" value="C:cytosol"/>
    <property type="evidence" value="ECO:0000318"/>
    <property type="project" value="GO_Central"/>
</dbReference>
<organism evidence="4 5">
    <name type="scientific">Zostera marina</name>
    <name type="common">Eelgrass</name>
    <dbReference type="NCBI Taxonomy" id="29655"/>
    <lineage>
        <taxon>Eukaryota</taxon>
        <taxon>Viridiplantae</taxon>
        <taxon>Streptophyta</taxon>
        <taxon>Embryophyta</taxon>
        <taxon>Tracheophyta</taxon>
        <taxon>Spermatophyta</taxon>
        <taxon>Magnoliopsida</taxon>
        <taxon>Liliopsida</taxon>
        <taxon>Zosteraceae</taxon>
        <taxon>Zostera</taxon>
    </lineage>
</organism>
<name>A0A0K9NY08_ZOSMR</name>
<feature type="compositionally biased region" description="Basic and acidic residues" evidence="2">
    <location>
        <begin position="1"/>
        <end position="12"/>
    </location>
</feature>
<dbReference type="GO" id="GO:0051087">
    <property type="term" value="F:protein-folding chaperone binding"/>
    <property type="evidence" value="ECO:0007669"/>
    <property type="project" value="InterPro"/>
</dbReference>
<accession>A0A0K9NY08</accession>
<evidence type="ECO:0000256" key="1">
    <source>
        <dbReference type="ARBA" id="ARBA00006817"/>
    </source>
</evidence>
<feature type="domain" description="Activator of Hsp90 ATPase AHSA1-like N-terminal" evidence="3">
    <location>
        <begin position="67"/>
        <end position="203"/>
    </location>
</feature>
<dbReference type="Gene3D" id="3.15.10.20">
    <property type="entry name" value="Activator of Hsp90 ATPase Aha1, N-terminal domain"/>
    <property type="match status" value="1"/>
</dbReference>
<comment type="caution">
    <text evidence="4">The sequence shown here is derived from an EMBL/GenBank/DDBJ whole genome shotgun (WGS) entry which is preliminary data.</text>
</comment>
<dbReference type="InterPro" id="IPR036338">
    <property type="entry name" value="Aha1"/>
</dbReference>
<proteinExistence type="inferred from homology"/>